<dbReference type="InParanoid" id="B7Q9F0"/>
<dbReference type="VEuPathDB" id="VectorBase:ISCI010828"/>
<sequence length="93" mass="9877">MQHCPPRKRRGLGARKSRRALHPPSQGPGGTTGRWRQTTTETAPPKCARGTSGHPPLNGGFFAPSCEALEEIGRRGSNARGGPHANNNRDGGE</sequence>
<feature type="region of interest" description="Disordered" evidence="1">
    <location>
        <begin position="1"/>
        <end position="93"/>
    </location>
</feature>
<dbReference type="HOGENOM" id="CLU_2402111_0_0_1"/>
<evidence type="ECO:0000256" key="1">
    <source>
        <dbReference type="SAM" id="MobiDB-lite"/>
    </source>
</evidence>
<dbReference type="EnsemblMetazoa" id="ISCW010828-RA">
    <property type="protein sequence ID" value="ISCW010828-PA"/>
    <property type="gene ID" value="ISCW010828"/>
</dbReference>
<proteinExistence type="predicted"/>
<evidence type="ECO:0000313" key="3">
    <source>
        <dbReference type="EnsemblMetazoa" id="ISCW010828-PA"/>
    </source>
</evidence>
<evidence type="ECO:0000313" key="2">
    <source>
        <dbReference type="EMBL" id="EEC15472.1"/>
    </source>
</evidence>
<gene>
    <name evidence="2" type="ORF">IscW_ISCW010828</name>
</gene>
<dbReference type="Proteomes" id="UP000001555">
    <property type="component" value="Unassembled WGS sequence"/>
</dbReference>
<accession>B7Q9F0</accession>
<keyword evidence="4" id="KW-1185">Reference proteome</keyword>
<name>B7Q9F0_IXOSC</name>
<feature type="compositionally biased region" description="Basic residues" evidence="1">
    <location>
        <begin position="1"/>
        <end position="21"/>
    </location>
</feature>
<dbReference type="EMBL" id="ABJB010888259">
    <property type="status" value="NOT_ANNOTATED_CDS"/>
    <property type="molecule type" value="Genomic_DNA"/>
</dbReference>
<reference evidence="2 4" key="1">
    <citation type="submission" date="2008-03" db="EMBL/GenBank/DDBJ databases">
        <title>Annotation of Ixodes scapularis.</title>
        <authorList>
            <consortium name="Ixodes scapularis Genome Project Consortium"/>
            <person name="Caler E."/>
            <person name="Hannick L.I."/>
            <person name="Bidwell S."/>
            <person name="Joardar V."/>
            <person name="Thiagarajan M."/>
            <person name="Amedeo P."/>
            <person name="Galinsky K.J."/>
            <person name="Schobel S."/>
            <person name="Inman J."/>
            <person name="Hostetler J."/>
            <person name="Miller J."/>
            <person name="Hammond M."/>
            <person name="Megy K."/>
            <person name="Lawson D."/>
            <person name="Kodira C."/>
            <person name="Sutton G."/>
            <person name="Meyer J."/>
            <person name="Hill C.A."/>
            <person name="Birren B."/>
            <person name="Nene V."/>
            <person name="Collins F."/>
            <person name="Alarcon-Chaidez F."/>
            <person name="Wikel S."/>
            <person name="Strausberg R."/>
        </authorList>
    </citation>
    <scope>NUCLEOTIDE SEQUENCE [LARGE SCALE GENOMIC DNA]</scope>
    <source>
        <strain evidence="4">Wikel</strain>
        <strain evidence="2">Wikel colony</strain>
    </source>
</reference>
<dbReference type="VEuPathDB" id="VectorBase:ISCW010828"/>
<evidence type="ECO:0000313" key="4">
    <source>
        <dbReference type="Proteomes" id="UP000001555"/>
    </source>
</evidence>
<dbReference type="AlphaFoldDB" id="B7Q9F0"/>
<protein>
    <submittedName>
        <fullName evidence="2 3">Uncharacterized protein</fullName>
    </submittedName>
</protein>
<reference evidence="3" key="2">
    <citation type="submission" date="2020-05" db="UniProtKB">
        <authorList>
            <consortium name="EnsemblMetazoa"/>
        </authorList>
    </citation>
    <scope>IDENTIFICATION</scope>
    <source>
        <strain evidence="3">wikel</strain>
    </source>
</reference>
<organism>
    <name type="scientific">Ixodes scapularis</name>
    <name type="common">Black-legged tick</name>
    <name type="synonym">Deer tick</name>
    <dbReference type="NCBI Taxonomy" id="6945"/>
    <lineage>
        <taxon>Eukaryota</taxon>
        <taxon>Metazoa</taxon>
        <taxon>Ecdysozoa</taxon>
        <taxon>Arthropoda</taxon>
        <taxon>Chelicerata</taxon>
        <taxon>Arachnida</taxon>
        <taxon>Acari</taxon>
        <taxon>Parasitiformes</taxon>
        <taxon>Ixodida</taxon>
        <taxon>Ixodoidea</taxon>
        <taxon>Ixodidae</taxon>
        <taxon>Ixodinae</taxon>
        <taxon>Ixodes</taxon>
    </lineage>
</organism>
<dbReference type="PaxDb" id="6945-B7Q9F0"/>
<dbReference type="EMBL" id="DS888554">
    <property type="protein sequence ID" value="EEC15472.1"/>
    <property type="molecule type" value="Genomic_DNA"/>
</dbReference>
<feature type="compositionally biased region" description="Low complexity" evidence="1">
    <location>
        <begin position="33"/>
        <end position="42"/>
    </location>
</feature>